<dbReference type="RefSeq" id="WP_167967585.1">
    <property type="nucleotide sequence ID" value="NZ_BHZG01000019.1"/>
</dbReference>
<name>A0A7X6HXE8_9ACTN</name>
<feature type="region of interest" description="Disordered" evidence="1">
    <location>
        <begin position="39"/>
        <end position="62"/>
    </location>
</feature>
<comment type="caution">
    <text evidence="2">The sequence shown here is derived from an EMBL/GenBank/DDBJ whole genome shotgun (WGS) entry which is preliminary data.</text>
</comment>
<proteinExistence type="predicted"/>
<keyword evidence="3" id="KW-1185">Reference proteome</keyword>
<dbReference type="EMBL" id="JAAVJD010000004">
    <property type="protein sequence ID" value="NJQ04290.1"/>
    <property type="molecule type" value="Genomic_DNA"/>
</dbReference>
<accession>A0A7X6HXE8</accession>
<reference evidence="2 3" key="1">
    <citation type="submission" date="2020-03" db="EMBL/GenBank/DDBJ databases">
        <title>Draft genome of Streptomyces sp. ventii, isolated from the Axial Seamount in the Pacific Ocean, and resequencing of the two type strains Streptomyces lonarensis strain NCL 716 and Streptomyces bohaiensis strain 11A07.</title>
        <authorList>
            <person name="Loughran R.M."/>
            <person name="Pfannmuller K.M."/>
            <person name="Wasson B.J."/>
            <person name="Deadmond M.C."/>
            <person name="Paddock B.E."/>
            <person name="Koyack M.J."/>
            <person name="Gallegos D.A."/>
            <person name="Mitchell E.A."/>
            <person name="Ushijima B."/>
            <person name="Saw J.H."/>
            <person name="Mcphail K.L."/>
            <person name="Videau P."/>
        </authorList>
    </citation>
    <scope>NUCLEOTIDE SEQUENCE [LARGE SCALE GENOMIC DNA]</scope>
    <source>
        <strain evidence="2 3">NCL716</strain>
    </source>
</reference>
<evidence type="ECO:0000256" key="1">
    <source>
        <dbReference type="SAM" id="MobiDB-lite"/>
    </source>
</evidence>
<organism evidence="2 3">
    <name type="scientific">Streptomyces lonarensis</name>
    <dbReference type="NCBI Taxonomy" id="700599"/>
    <lineage>
        <taxon>Bacteria</taxon>
        <taxon>Bacillati</taxon>
        <taxon>Actinomycetota</taxon>
        <taxon>Actinomycetes</taxon>
        <taxon>Kitasatosporales</taxon>
        <taxon>Streptomycetaceae</taxon>
        <taxon>Streptomyces</taxon>
    </lineage>
</organism>
<dbReference type="Proteomes" id="UP000578686">
    <property type="component" value="Unassembled WGS sequence"/>
</dbReference>
<sequence length="93" mass="10001">MARAKIRVESSFGGIGQLARGGRLQGEMERRAARVRDAARSAAPEMQEGEIRVESRGSPAPRRARAVVTATHAGVLHAEAKYAFLRRSMDAAG</sequence>
<evidence type="ECO:0000313" key="2">
    <source>
        <dbReference type="EMBL" id="NJQ04290.1"/>
    </source>
</evidence>
<protein>
    <submittedName>
        <fullName evidence="2">Uncharacterized protein</fullName>
    </submittedName>
</protein>
<dbReference type="AlphaFoldDB" id="A0A7X6HXE8"/>
<evidence type="ECO:0000313" key="3">
    <source>
        <dbReference type="Proteomes" id="UP000578686"/>
    </source>
</evidence>
<gene>
    <name evidence="2" type="ORF">HCN56_01530</name>
</gene>